<evidence type="ECO:0000313" key="7">
    <source>
        <dbReference type="Proteomes" id="UP000199005"/>
    </source>
</evidence>
<evidence type="ECO:0000256" key="1">
    <source>
        <dbReference type="ARBA" id="ARBA00006754"/>
    </source>
</evidence>
<dbReference type="InterPro" id="IPR025736">
    <property type="entry name" value="PucR_C-HTH_dom"/>
</dbReference>
<dbReference type="PANTHER" id="PTHR33744:SF15">
    <property type="entry name" value="CARBOHYDRATE DIACID REGULATOR"/>
    <property type="match status" value="1"/>
</dbReference>
<dbReference type="Pfam" id="PF13556">
    <property type="entry name" value="HTH_30"/>
    <property type="match status" value="1"/>
</dbReference>
<evidence type="ECO:0000259" key="2">
    <source>
        <dbReference type="Pfam" id="PF05651"/>
    </source>
</evidence>
<dbReference type="InterPro" id="IPR042070">
    <property type="entry name" value="PucR_C-HTH_sf"/>
</dbReference>
<protein>
    <submittedName>
        <fullName evidence="5">Transcriptional regulator, CdaR family</fullName>
    </submittedName>
</protein>
<evidence type="ECO:0000259" key="3">
    <source>
        <dbReference type="Pfam" id="PF13556"/>
    </source>
</evidence>
<organism evidence="5 7">
    <name type="scientific">Azotobacter beijerinckii</name>
    <dbReference type="NCBI Taxonomy" id="170623"/>
    <lineage>
        <taxon>Bacteria</taxon>
        <taxon>Pseudomonadati</taxon>
        <taxon>Pseudomonadota</taxon>
        <taxon>Gammaproteobacteria</taxon>
        <taxon>Pseudomonadales</taxon>
        <taxon>Pseudomonadaceae</taxon>
        <taxon>Azotobacter</taxon>
    </lineage>
</organism>
<dbReference type="InterPro" id="IPR051448">
    <property type="entry name" value="CdaR-like_regulators"/>
</dbReference>
<comment type="similarity">
    <text evidence="1">Belongs to the CdaR family.</text>
</comment>
<gene>
    <name evidence="6" type="ORF">SAMN04244573_03511</name>
    <name evidence="5" type="ORF">SAMN04244579_03492</name>
</gene>
<name>A0A1H6WVI7_9GAMM</name>
<sequence>MFELDHELAQDIVTRAMAILPYNVNVMDSQGLILASGEPSRIDTRHEGAQLVLSNARVVAIDSQAASCLKGVQPGINLPLFFDRRLIGVLGITGDPEQVRLYGELLRMTAEMLVAQRHQQAEHQWRRQRSDDLMALLLEDGGDAPRLLDEARLLGLKPQLARTPWLFELAEGQSAERLGDWLLGRHPDSWCVSPAAGSLLWCQPGASLDEQAQTQLLERLAAQGWQILRVAVGELAEGVEGMRHGYRRVRDLLAYGRAILPRQRLLGLSRYRLPALLWHYRDDEAVEELLRPLQRLRARDAGGQLLGTLRSWCEHRGHSQACADALGVHRNSLRYRLERIAELSGVDALRLDGLLTLYLGMQLLPWDEPAA</sequence>
<evidence type="ECO:0000259" key="4">
    <source>
        <dbReference type="Pfam" id="PF17853"/>
    </source>
</evidence>
<feature type="domain" description="Putative sugar diacid recognition" evidence="2">
    <location>
        <begin position="4"/>
        <end position="134"/>
    </location>
</feature>
<dbReference type="InterPro" id="IPR041522">
    <property type="entry name" value="CdaR_GGDEF"/>
</dbReference>
<dbReference type="RefSeq" id="WP_090624185.1">
    <property type="nucleotide sequence ID" value="NZ_FNYO01000052.1"/>
</dbReference>
<dbReference type="Proteomes" id="UP000199005">
    <property type="component" value="Unassembled WGS sequence"/>
</dbReference>
<dbReference type="AlphaFoldDB" id="A0A1H6WVI7"/>
<proteinExistence type="inferred from homology"/>
<reference evidence="7 8" key="1">
    <citation type="submission" date="2016-10" db="EMBL/GenBank/DDBJ databases">
        <authorList>
            <person name="de Groot N.N."/>
        </authorList>
    </citation>
    <scope>NUCLEOTIDE SEQUENCE [LARGE SCALE GENOMIC DNA]</scope>
    <source>
        <strain evidence="5 7">DSM 1041</strain>
        <strain evidence="6 8">DSM 378</strain>
    </source>
</reference>
<dbReference type="Proteomes" id="UP000199267">
    <property type="component" value="Unassembled WGS sequence"/>
</dbReference>
<dbReference type="STRING" id="170623.SAMN04244579_03492"/>
<accession>A0A1H6WVI7</accession>
<dbReference type="EMBL" id="FNYO01000052">
    <property type="protein sequence ID" value="SEJ20901.1"/>
    <property type="molecule type" value="Genomic_DNA"/>
</dbReference>
<evidence type="ECO:0000313" key="6">
    <source>
        <dbReference type="EMBL" id="SER38522.1"/>
    </source>
</evidence>
<dbReference type="EMBL" id="FOFJ01000047">
    <property type="protein sequence ID" value="SER38522.1"/>
    <property type="molecule type" value="Genomic_DNA"/>
</dbReference>
<dbReference type="Pfam" id="PF05651">
    <property type="entry name" value="Diacid_rec"/>
    <property type="match status" value="1"/>
</dbReference>
<evidence type="ECO:0000313" key="5">
    <source>
        <dbReference type="EMBL" id="SEJ20901.1"/>
    </source>
</evidence>
<feature type="domain" description="PucR C-terminal helix-turn-helix" evidence="3">
    <location>
        <begin position="305"/>
        <end position="362"/>
    </location>
</feature>
<feature type="domain" description="CdaR GGDEF-like" evidence="4">
    <location>
        <begin position="143"/>
        <end position="253"/>
    </location>
</feature>
<dbReference type="InterPro" id="IPR008599">
    <property type="entry name" value="Diacid_rec"/>
</dbReference>
<evidence type="ECO:0000313" key="8">
    <source>
        <dbReference type="Proteomes" id="UP000199267"/>
    </source>
</evidence>
<dbReference type="PANTHER" id="PTHR33744">
    <property type="entry name" value="CARBOHYDRATE DIACID REGULATOR"/>
    <property type="match status" value="1"/>
</dbReference>
<dbReference type="Pfam" id="PF17853">
    <property type="entry name" value="GGDEF_2"/>
    <property type="match status" value="1"/>
</dbReference>
<dbReference type="Gene3D" id="1.10.10.2840">
    <property type="entry name" value="PucR C-terminal helix-turn-helix domain"/>
    <property type="match status" value="1"/>
</dbReference>